<dbReference type="HOGENOM" id="CLU_215542_0_0_1"/>
<name>D7ST35_VITVI</name>
<dbReference type="OMA" id="ECTGSIF"/>
<dbReference type="InParanoid" id="D7ST35"/>
<evidence type="ECO:0000313" key="1">
    <source>
        <dbReference type="EMBL" id="CBI18827.3"/>
    </source>
</evidence>
<dbReference type="eggNOG" id="ENOG502SFHK">
    <property type="taxonomic scope" value="Eukaryota"/>
</dbReference>
<dbReference type="Proteomes" id="UP000009183">
    <property type="component" value="Unassembled WGS sequence, unordered"/>
</dbReference>
<reference evidence="2" key="1">
    <citation type="journal article" date="2007" name="Nature">
        <title>The grapevine genome sequence suggests ancestral hexaploidization in major angiosperm phyla.</title>
        <authorList>
            <consortium name="The French-Italian Public Consortium for Grapevine Genome Characterization."/>
            <person name="Jaillon O."/>
            <person name="Aury J.-M."/>
            <person name="Noel B."/>
            <person name="Policriti A."/>
            <person name="Clepet C."/>
            <person name="Casagrande A."/>
            <person name="Choisne N."/>
            <person name="Aubourg S."/>
            <person name="Vitulo N."/>
            <person name="Jubin C."/>
            <person name="Vezzi A."/>
            <person name="Legeai F."/>
            <person name="Hugueney P."/>
            <person name="Dasilva C."/>
            <person name="Horner D."/>
            <person name="Mica E."/>
            <person name="Jublot D."/>
            <person name="Poulain J."/>
            <person name="Bruyere C."/>
            <person name="Billault A."/>
            <person name="Segurens B."/>
            <person name="Gouyvenoux M."/>
            <person name="Ugarte E."/>
            <person name="Cattonaro F."/>
            <person name="Anthouard V."/>
            <person name="Vico V."/>
            <person name="Del Fabbro C."/>
            <person name="Alaux M."/>
            <person name="Di Gaspero G."/>
            <person name="Dumas V."/>
            <person name="Felice N."/>
            <person name="Paillard S."/>
            <person name="Juman I."/>
            <person name="Moroldo M."/>
            <person name="Scalabrin S."/>
            <person name="Canaguier A."/>
            <person name="Le Clainche I."/>
            <person name="Malacrida G."/>
            <person name="Durand E."/>
            <person name="Pesole G."/>
            <person name="Laucou V."/>
            <person name="Chatelet P."/>
            <person name="Merdinoglu D."/>
            <person name="Delledonne M."/>
            <person name="Pezzotti M."/>
            <person name="Lecharny A."/>
            <person name="Scarpelli C."/>
            <person name="Artiguenave F."/>
            <person name="Pe M.E."/>
            <person name="Valle G."/>
            <person name="Morgante M."/>
            <person name="Caboche M."/>
            <person name="Adam-Blondon A.-F."/>
            <person name="Weissenbach J."/>
            <person name="Quetier F."/>
            <person name="Wincker P."/>
        </authorList>
    </citation>
    <scope>NUCLEOTIDE SEQUENCE [LARGE SCALE GENOMIC DNA]</scope>
    <source>
        <strain evidence="2">cv. Pinot noir / PN40024</strain>
    </source>
</reference>
<dbReference type="PaxDb" id="29760-VIT_00s1194g00020.t01"/>
<accession>D7ST35</accession>
<proteinExistence type="predicted"/>
<sequence length="52" mass="5753">MDPPPTQSIEISSKTYDIQGQDEQEKVADECCSCCYACTDNCIDFFCCTGLC</sequence>
<gene>
    <name evidence="1" type="ORF">VIT_00s1194g00020</name>
</gene>
<organism evidence="1 2">
    <name type="scientific">Vitis vinifera</name>
    <name type="common">Grape</name>
    <dbReference type="NCBI Taxonomy" id="29760"/>
    <lineage>
        <taxon>Eukaryota</taxon>
        <taxon>Viridiplantae</taxon>
        <taxon>Streptophyta</taxon>
        <taxon>Embryophyta</taxon>
        <taxon>Tracheophyta</taxon>
        <taxon>Spermatophyta</taxon>
        <taxon>Magnoliopsida</taxon>
        <taxon>eudicotyledons</taxon>
        <taxon>Gunneridae</taxon>
        <taxon>Pentapetalae</taxon>
        <taxon>rosids</taxon>
        <taxon>Vitales</taxon>
        <taxon>Vitaceae</taxon>
        <taxon>Viteae</taxon>
        <taxon>Vitis</taxon>
    </lineage>
</organism>
<keyword evidence="2" id="KW-1185">Reference proteome</keyword>
<dbReference type="EMBL" id="FN595055">
    <property type="protein sequence ID" value="CBI18827.3"/>
    <property type="molecule type" value="Genomic_DNA"/>
</dbReference>
<evidence type="ECO:0000313" key="2">
    <source>
        <dbReference type="Proteomes" id="UP000009183"/>
    </source>
</evidence>
<protein>
    <submittedName>
        <fullName evidence="1">Uncharacterized protein</fullName>
    </submittedName>
</protein>
<dbReference type="AlphaFoldDB" id="D7ST35"/>